<dbReference type="InterPro" id="IPR014436">
    <property type="entry name" value="Extradiol_dOase_DODA"/>
</dbReference>
<keyword evidence="5" id="KW-0560">Oxidoreductase</keyword>
<dbReference type="Proteomes" id="UP001596044">
    <property type="component" value="Unassembled WGS sequence"/>
</dbReference>
<dbReference type="PIRSF" id="PIRSF006157">
    <property type="entry name" value="Doxgns_DODA"/>
    <property type="match status" value="1"/>
</dbReference>
<comment type="similarity">
    <text evidence="2">Belongs to the DODA-type extradiol aromatic ring-opening dioxygenase family.</text>
</comment>
<reference evidence="8" key="1">
    <citation type="journal article" date="2019" name="Int. J. Syst. Evol. Microbiol.">
        <title>The Global Catalogue of Microorganisms (GCM) 10K type strain sequencing project: providing services to taxonomists for standard genome sequencing and annotation.</title>
        <authorList>
            <consortium name="The Broad Institute Genomics Platform"/>
            <consortium name="The Broad Institute Genome Sequencing Center for Infectious Disease"/>
            <person name="Wu L."/>
            <person name="Ma J."/>
        </authorList>
    </citation>
    <scope>NUCLEOTIDE SEQUENCE [LARGE SCALE GENOMIC DNA]</scope>
    <source>
        <strain evidence="8">KACC 11904</strain>
    </source>
</reference>
<dbReference type="PANTHER" id="PTHR30096:SF0">
    <property type="entry name" value="4,5-DOPA DIOXYGENASE EXTRADIOL-LIKE PROTEIN"/>
    <property type="match status" value="1"/>
</dbReference>
<sequence length="256" mass="28417">MMMPSLFIAHGERGIAMEQYAFEVFLRKLAASLPKPKAIVLFSEQWESPVQLISSAVQQKTMRYPAAKGDVTLSLHILHLFENEGIPCALDDEQELDDEAWVPLYHMYPDASVPVVALSVNPKLAPEEHYRIGVALAPLRQEQVLIVGSGGAVHRLLDQPGPVPQAWAQAFDEWLAEQLEVWNMEVLFHYEERAPYAREAAPLPKQMAPLLLALGAAEPAHNARLLHRSHPLGSSCWMFGGPEGQGEDGDDSDEEL</sequence>
<evidence type="ECO:0000313" key="7">
    <source>
        <dbReference type="EMBL" id="MFC5452202.1"/>
    </source>
</evidence>
<comment type="cofactor">
    <cofactor evidence="1">
        <name>Zn(2+)</name>
        <dbReference type="ChEBI" id="CHEBI:29105"/>
    </cofactor>
</comment>
<dbReference type="PANTHER" id="PTHR30096">
    <property type="entry name" value="4,5-DOPA DIOXYGENASE EXTRADIOL-LIKE PROTEIN"/>
    <property type="match status" value="1"/>
</dbReference>
<gene>
    <name evidence="7" type="ORF">ACFPOG_28745</name>
</gene>
<dbReference type="Gene3D" id="3.40.830.10">
    <property type="entry name" value="LigB-like"/>
    <property type="match status" value="1"/>
</dbReference>
<keyword evidence="8" id="KW-1185">Reference proteome</keyword>
<evidence type="ECO:0000259" key="6">
    <source>
        <dbReference type="Pfam" id="PF02900"/>
    </source>
</evidence>
<organism evidence="7 8">
    <name type="scientific">Paenibacillus aestuarii</name>
    <dbReference type="NCBI Taxonomy" id="516965"/>
    <lineage>
        <taxon>Bacteria</taxon>
        <taxon>Bacillati</taxon>
        <taxon>Bacillota</taxon>
        <taxon>Bacilli</taxon>
        <taxon>Bacillales</taxon>
        <taxon>Paenibacillaceae</taxon>
        <taxon>Paenibacillus</taxon>
    </lineage>
</organism>
<proteinExistence type="inferred from homology"/>
<dbReference type="CDD" id="cd07363">
    <property type="entry name" value="45_DOPA_Dioxygenase"/>
    <property type="match status" value="1"/>
</dbReference>
<evidence type="ECO:0000313" key="8">
    <source>
        <dbReference type="Proteomes" id="UP001596044"/>
    </source>
</evidence>
<dbReference type="GO" id="GO:0051213">
    <property type="term" value="F:dioxygenase activity"/>
    <property type="evidence" value="ECO:0007669"/>
    <property type="project" value="UniProtKB-KW"/>
</dbReference>
<evidence type="ECO:0000256" key="2">
    <source>
        <dbReference type="ARBA" id="ARBA00007581"/>
    </source>
</evidence>
<evidence type="ECO:0000256" key="4">
    <source>
        <dbReference type="ARBA" id="ARBA00022833"/>
    </source>
</evidence>
<feature type="domain" description="Extradiol ring-cleavage dioxygenase class III enzyme subunit B" evidence="6">
    <location>
        <begin position="25"/>
        <end position="226"/>
    </location>
</feature>
<keyword evidence="7" id="KW-0223">Dioxygenase</keyword>
<dbReference type="EMBL" id="JBHSMJ010000042">
    <property type="protein sequence ID" value="MFC5452202.1"/>
    <property type="molecule type" value="Genomic_DNA"/>
</dbReference>
<comment type="caution">
    <text evidence="7">The sequence shown here is derived from an EMBL/GenBank/DDBJ whole genome shotgun (WGS) entry which is preliminary data.</text>
</comment>
<accession>A0ABW0KGL5</accession>
<keyword evidence="3" id="KW-0479">Metal-binding</keyword>
<evidence type="ECO:0000256" key="5">
    <source>
        <dbReference type="ARBA" id="ARBA00023002"/>
    </source>
</evidence>
<name>A0ABW0KGL5_9BACL</name>
<dbReference type="RefSeq" id="WP_270877682.1">
    <property type="nucleotide sequence ID" value="NZ_JAQFVF010000005.1"/>
</dbReference>
<evidence type="ECO:0000256" key="1">
    <source>
        <dbReference type="ARBA" id="ARBA00001947"/>
    </source>
</evidence>
<keyword evidence="4" id="KW-0862">Zinc</keyword>
<dbReference type="Pfam" id="PF02900">
    <property type="entry name" value="LigB"/>
    <property type="match status" value="1"/>
</dbReference>
<dbReference type="InterPro" id="IPR004183">
    <property type="entry name" value="Xdiol_dOase_suB"/>
</dbReference>
<evidence type="ECO:0000256" key="3">
    <source>
        <dbReference type="ARBA" id="ARBA00022723"/>
    </source>
</evidence>
<dbReference type="SUPFAM" id="SSF53213">
    <property type="entry name" value="LigB-like"/>
    <property type="match status" value="1"/>
</dbReference>
<protein>
    <submittedName>
        <fullName evidence="7">Class III extradiol ring-cleavage dioxygenase</fullName>
    </submittedName>
</protein>